<keyword evidence="2" id="KW-1185">Reference proteome</keyword>
<gene>
    <name evidence="1" type="ORF">GMARGA_LOCUS24651</name>
</gene>
<reference evidence="1 2" key="1">
    <citation type="submission" date="2021-06" db="EMBL/GenBank/DDBJ databases">
        <authorList>
            <person name="Kallberg Y."/>
            <person name="Tangrot J."/>
            <person name="Rosling A."/>
        </authorList>
    </citation>
    <scope>NUCLEOTIDE SEQUENCE [LARGE SCALE GENOMIC DNA]</scope>
    <source>
        <strain evidence="1 2">120-4 pot B 10/14</strain>
    </source>
</reference>
<dbReference type="EMBL" id="CAJVQB010026255">
    <property type="protein sequence ID" value="CAG8808140.1"/>
    <property type="molecule type" value="Genomic_DNA"/>
</dbReference>
<proteinExistence type="predicted"/>
<dbReference type="Proteomes" id="UP000789901">
    <property type="component" value="Unassembled WGS sequence"/>
</dbReference>
<comment type="caution">
    <text evidence="1">The sequence shown here is derived from an EMBL/GenBank/DDBJ whole genome shotgun (WGS) entry which is preliminary data.</text>
</comment>
<sequence>LFFQHVPNPNNFTDSTNSTLLNNNDSQICKYWKPSPKLKNLNNKFQDNILAQWPQIACFVDIFYIPEKSSWIIYDPLVTYSL</sequence>
<feature type="non-terminal residue" evidence="1">
    <location>
        <position position="1"/>
    </location>
</feature>
<accession>A0ABN7VZQ7</accession>
<evidence type="ECO:0000313" key="2">
    <source>
        <dbReference type="Proteomes" id="UP000789901"/>
    </source>
</evidence>
<evidence type="ECO:0000313" key="1">
    <source>
        <dbReference type="EMBL" id="CAG8808140.1"/>
    </source>
</evidence>
<organism evidence="1 2">
    <name type="scientific">Gigaspora margarita</name>
    <dbReference type="NCBI Taxonomy" id="4874"/>
    <lineage>
        <taxon>Eukaryota</taxon>
        <taxon>Fungi</taxon>
        <taxon>Fungi incertae sedis</taxon>
        <taxon>Mucoromycota</taxon>
        <taxon>Glomeromycotina</taxon>
        <taxon>Glomeromycetes</taxon>
        <taxon>Diversisporales</taxon>
        <taxon>Gigasporaceae</taxon>
        <taxon>Gigaspora</taxon>
    </lineage>
</organism>
<name>A0ABN7VZQ7_GIGMA</name>
<protein>
    <submittedName>
        <fullName evidence="1">21036_t:CDS:1</fullName>
    </submittedName>
</protein>